<evidence type="ECO:0000313" key="2">
    <source>
        <dbReference type="Proteomes" id="UP000285211"/>
    </source>
</evidence>
<name>A0A3S2UPB7_9FLAO</name>
<accession>A0A3S2UPB7</accession>
<proteinExistence type="predicted"/>
<dbReference type="RefSeq" id="WP_128194383.1">
    <property type="nucleotide sequence ID" value="NZ_SACJ01000004.1"/>
</dbReference>
<dbReference type="OrthoDB" id="190848at2"/>
<dbReference type="InterPro" id="IPR021352">
    <property type="entry name" value="DUF2971"/>
</dbReference>
<reference evidence="1 2" key="1">
    <citation type="submission" date="2019-01" db="EMBL/GenBank/DDBJ databases">
        <authorList>
            <person name="Chen W.-M."/>
        </authorList>
    </citation>
    <scope>NUCLEOTIDE SEQUENCE [LARGE SCALE GENOMIC DNA]</scope>
    <source>
        <strain evidence="1 2">BBQ-12</strain>
    </source>
</reference>
<protein>
    <submittedName>
        <fullName evidence="1">DUF2971 domain-containing protein</fullName>
    </submittedName>
</protein>
<comment type="caution">
    <text evidence="1">The sequence shown here is derived from an EMBL/GenBank/DDBJ whole genome shotgun (WGS) entry which is preliminary data.</text>
</comment>
<dbReference type="Pfam" id="PF11185">
    <property type="entry name" value="DUF2971"/>
    <property type="match status" value="1"/>
</dbReference>
<dbReference type="AlphaFoldDB" id="A0A3S2UPB7"/>
<dbReference type="EMBL" id="SACJ01000004">
    <property type="protein sequence ID" value="RVT76442.1"/>
    <property type="molecule type" value="Genomic_DNA"/>
</dbReference>
<gene>
    <name evidence="1" type="ORF">EOD40_08010</name>
</gene>
<evidence type="ECO:0000313" key="1">
    <source>
        <dbReference type="EMBL" id="RVT76442.1"/>
    </source>
</evidence>
<keyword evidence="2" id="KW-1185">Reference proteome</keyword>
<dbReference type="Proteomes" id="UP000285211">
    <property type="component" value="Unassembled WGS sequence"/>
</dbReference>
<sequence>MKPENYPEIIYKYRCWSNQYHQNILHKNQVYLSAPKHFNDPFDFRISKNYLLLDSQEKIKKFVDDGLKEHKEWLIHNGKNIDYERALLMERLQNLEQYQTEYEVLENEETDKSQGVLSLSAKWDSILMWSHYGDFHKGFNIGFSEDKMRKSGLFGKGGQVIYSESFPVIDPFTEFSMETSFLQTHYKAKEWEYEAEYRLGKLYYPVIPSEEDRTITVPEECIVEINLGISISEKDRNEILEITRQRNIKTYQLKKVPFKFELTRTQL</sequence>
<organism evidence="1 2">
    <name type="scientific">Flavobacterium sufflavum</name>
    <dbReference type="NCBI Taxonomy" id="1921138"/>
    <lineage>
        <taxon>Bacteria</taxon>
        <taxon>Pseudomonadati</taxon>
        <taxon>Bacteroidota</taxon>
        <taxon>Flavobacteriia</taxon>
        <taxon>Flavobacteriales</taxon>
        <taxon>Flavobacteriaceae</taxon>
        <taxon>Flavobacterium</taxon>
    </lineage>
</organism>